<keyword evidence="3 5" id="KW-1133">Transmembrane helix</keyword>
<comment type="caution">
    <text evidence="6">The sequence shown here is derived from an EMBL/GenBank/DDBJ whole genome shotgun (WGS) entry which is preliminary data.</text>
</comment>
<feature type="non-terminal residue" evidence="6">
    <location>
        <position position="434"/>
    </location>
</feature>
<gene>
    <name evidence="6" type="ORF">BaRGS_00029601</name>
</gene>
<keyword evidence="4 5" id="KW-0472">Membrane</keyword>
<feature type="transmembrane region" description="Helical" evidence="5">
    <location>
        <begin position="252"/>
        <end position="274"/>
    </location>
</feature>
<dbReference type="SUPFAM" id="SSF103473">
    <property type="entry name" value="MFS general substrate transporter"/>
    <property type="match status" value="1"/>
</dbReference>
<dbReference type="GO" id="GO:0016020">
    <property type="term" value="C:membrane"/>
    <property type="evidence" value="ECO:0007669"/>
    <property type="project" value="UniProtKB-SubCell"/>
</dbReference>
<dbReference type="AlphaFoldDB" id="A0ABD0JWZ8"/>
<evidence type="ECO:0000313" key="6">
    <source>
        <dbReference type="EMBL" id="KAK7479160.1"/>
    </source>
</evidence>
<dbReference type="Pfam" id="PF07690">
    <property type="entry name" value="MFS_1"/>
    <property type="match status" value="1"/>
</dbReference>
<protein>
    <recommendedName>
        <fullName evidence="8">Major facilitator superfamily (MFS) profile domain-containing protein</fullName>
    </recommendedName>
</protein>
<dbReference type="InterPro" id="IPR036259">
    <property type="entry name" value="MFS_trans_sf"/>
</dbReference>
<evidence type="ECO:0008006" key="8">
    <source>
        <dbReference type="Google" id="ProtNLM"/>
    </source>
</evidence>
<feature type="transmembrane region" description="Helical" evidence="5">
    <location>
        <begin position="286"/>
        <end position="306"/>
    </location>
</feature>
<feature type="transmembrane region" description="Helical" evidence="5">
    <location>
        <begin position="199"/>
        <end position="219"/>
    </location>
</feature>
<dbReference type="PANTHER" id="PTHR10924:SF6">
    <property type="entry name" value="SOLUTE CARRIER FAMILY 49 MEMBER A3"/>
    <property type="match status" value="1"/>
</dbReference>
<evidence type="ECO:0000256" key="1">
    <source>
        <dbReference type="ARBA" id="ARBA00004141"/>
    </source>
</evidence>
<evidence type="ECO:0000256" key="5">
    <source>
        <dbReference type="SAM" id="Phobius"/>
    </source>
</evidence>
<evidence type="ECO:0000313" key="7">
    <source>
        <dbReference type="Proteomes" id="UP001519460"/>
    </source>
</evidence>
<dbReference type="InterPro" id="IPR049680">
    <property type="entry name" value="FLVCR1-2_SLC49-like"/>
</dbReference>
<feature type="transmembrane region" description="Helical" evidence="5">
    <location>
        <begin position="344"/>
        <end position="361"/>
    </location>
</feature>
<accession>A0ABD0JWZ8</accession>
<dbReference type="PANTHER" id="PTHR10924">
    <property type="entry name" value="MAJOR FACILITATOR SUPERFAMILY PROTEIN-RELATED"/>
    <property type="match status" value="1"/>
</dbReference>
<dbReference type="EMBL" id="JACVVK020000309">
    <property type="protein sequence ID" value="KAK7479160.1"/>
    <property type="molecule type" value="Genomic_DNA"/>
</dbReference>
<feature type="transmembrane region" description="Helical" evidence="5">
    <location>
        <begin position="166"/>
        <end position="187"/>
    </location>
</feature>
<reference evidence="6 7" key="1">
    <citation type="journal article" date="2023" name="Sci. Data">
        <title>Genome assembly of the Korean intertidal mud-creeper Batillaria attramentaria.</title>
        <authorList>
            <person name="Patra A.K."/>
            <person name="Ho P.T."/>
            <person name="Jun S."/>
            <person name="Lee S.J."/>
            <person name="Kim Y."/>
            <person name="Won Y.J."/>
        </authorList>
    </citation>
    <scope>NUCLEOTIDE SEQUENCE [LARGE SCALE GENOMIC DNA]</scope>
    <source>
        <strain evidence="6">Wonlab-2016</strain>
    </source>
</reference>
<dbReference type="Proteomes" id="UP001519460">
    <property type="component" value="Unassembled WGS sequence"/>
</dbReference>
<sequence>MAAMGSRSSQNETPSNIHYQPWSQKEYIIYKRRWFMVLVVCFINISNAMIWICFSPITNYTTDYYKISGDQVNWLSLVYVVASIPFGFIATWLLDTLGLRTSIILASWLNLIGSLLRNLTTYDVISADAKYPVLLCGQLLAACAQPFIMFVPTKLAALWFPDTQRAVANTLASMANPLGIMVANLVAPRLVTSTHQMPTLLWVCTGVAAPGAFLATFGVCSSTPPTPPTASAEEGTEPFFLGLKKLRRVRSYWILFMVFGAGLALFTAFTTFLEQILCPRGYSNDFSGLCGALLIACGVVGAGVTGALVDKTKRFEEVAKSCYVVALFAGIIFTEVCRYRHLEIPIALSVGVFGFFGFGSYPVCMEMAVEITYPVAEATSSGLLFISGQIQGLVYMLVAQKITQPLPLAEQGLPTGCTTGNSSIPEDFTPQDWT</sequence>
<name>A0ABD0JWZ8_9CAEN</name>
<dbReference type="InterPro" id="IPR011701">
    <property type="entry name" value="MFS"/>
</dbReference>
<feature type="transmembrane region" description="Helical" evidence="5">
    <location>
        <begin position="318"/>
        <end position="337"/>
    </location>
</feature>
<keyword evidence="2 5" id="KW-0812">Transmembrane</keyword>
<comment type="subcellular location">
    <subcellularLocation>
        <location evidence="1">Membrane</location>
        <topology evidence="1">Multi-pass membrane protein</topology>
    </subcellularLocation>
</comment>
<dbReference type="CDD" id="cd17399">
    <property type="entry name" value="MFS_MFSD7"/>
    <property type="match status" value="1"/>
</dbReference>
<feature type="transmembrane region" description="Helical" evidence="5">
    <location>
        <begin position="74"/>
        <end position="94"/>
    </location>
</feature>
<dbReference type="Gene3D" id="1.20.1250.20">
    <property type="entry name" value="MFS general substrate transporter like domains"/>
    <property type="match status" value="2"/>
</dbReference>
<organism evidence="6 7">
    <name type="scientific">Batillaria attramentaria</name>
    <dbReference type="NCBI Taxonomy" id="370345"/>
    <lineage>
        <taxon>Eukaryota</taxon>
        <taxon>Metazoa</taxon>
        <taxon>Spiralia</taxon>
        <taxon>Lophotrochozoa</taxon>
        <taxon>Mollusca</taxon>
        <taxon>Gastropoda</taxon>
        <taxon>Caenogastropoda</taxon>
        <taxon>Sorbeoconcha</taxon>
        <taxon>Cerithioidea</taxon>
        <taxon>Batillariidae</taxon>
        <taxon>Batillaria</taxon>
    </lineage>
</organism>
<feature type="transmembrane region" description="Helical" evidence="5">
    <location>
        <begin position="34"/>
        <end position="54"/>
    </location>
</feature>
<evidence type="ECO:0000256" key="4">
    <source>
        <dbReference type="ARBA" id="ARBA00023136"/>
    </source>
</evidence>
<evidence type="ECO:0000256" key="3">
    <source>
        <dbReference type="ARBA" id="ARBA00022989"/>
    </source>
</evidence>
<feature type="transmembrane region" description="Helical" evidence="5">
    <location>
        <begin position="139"/>
        <end position="160"/>
    </location>
</feature>
<keyword evidence="7" id="KW-1185">Reference proteome</keyword>
<evidence type="ECO:0000256" key="2">
    <source>
        <dbReference type="ARBA" id="ARBA00022692"/>
    </source>
</evidence>
<proteinExistence type="predicted"/>